<keyword evidence="2" id="KW-1185">Reference proteome</keyword>
<organism evidence="1 2">
    <name type="scientific">Streptomyces solincola</name>
    <dbReference type="NCBI Taxonomy" id="2100817"/>
    <lineage>
        <taxon>Bacteria</taxon>
        <taxon>Bacillati</taxon>
        <taxon>Actinomycetota</taxon>
        <taxon>Actinomycetes</taxon>
        <taxon>Kitasatosporales</taxon>
        <taxon>Streptomycetaceae</taxon>
        <taxon>Streptomyces</taxon>
    </lineage>
</organism>
<dbReference type="OrthoDB" id="4317400at2"/>
<accession>A0A2S9PWX7</accession>
<evidence type="ECO:0000313" key="1">
    <source>
        <dbReference type="EMBL" id="PRH78853.1"/>
    </source>
</evidence>
<dbReference type="RefSeq" id="WP_105868983.1">
    <property type="nucleotide sequence ID" value="NZ_PVLV01000165.1"/>
</dbReference>
<proteinExistence type="predicted"/>
<protein>
    <submittedName>
        <fullName evidence="1">Uncharacterized protein</fullName>
    </submittedName>
</protein>
<name>A0A2S9PWX7_9ACTN</name>
<dbReference type="Proteomes" id="UP000239322">
    <property type="component" value="Unassembled WGS sequence"/>
</dbReference>
<dbReference type="AlphaFoldDB" id="A0A2S9PWX7"/>
<comment type="caution">
    <text evidence="1">The sequence shown here is derived from an EMBL/GenBank/DDBJ whole genome shotgun (WGS) entry which is preliminary data.</text>
</comment>
<evidence type="ECO:0000313" key="2">
    <source>
        <dbReference type="Proteomes" id="UP000239322"/>
    </source>
</evidence>
<reference evidence="1 2" key="1">
    <citation type="submission" date="2018-03" db="EMBL/GenBank/DDBJ databases">
        <title>Novel Streptomyces sp. from soil.</title>
        <authorList>
            <person name="Tan G.Y.A."/>
            <person name="Lee Z.Y."/>
        </authorList>
    </citation>
    <scope>NUCLEOTIDE SEQUENCE [LARGE SCALE GENOMIC DNA]</scope>
    <source>
        <strain evidence="1 2">ST5x</strain>
    </source>
</reference>
<gene>
    <name evidence="1" type="ORF">C6N75_12670</name>
</gene>
<sequence>MPWDNVPWFTEGGAEHSAEVARLLAYAAFGGAEGVVGSGDLRVKALSTPAAEVQITAGACAIENRTAGATYQAYAGRLPTADRVSIAATGVSARSDLIVARVENPYAYGETWPQPSNPKVGPYIYTRVVSNVPKTATDVRSLSSNNSAIVLARIDIPPNTNAITQSMIKDLRTMVAPRRDRRLFTSFPGSLSTLSYSDNKWHTWPGAAKWSIDIPRWATRVKIVTTIAGLRMTKSDVFASMQNVFAGIQGQNTVIDDDTGTQTRRQTVVVADNLSVSTALRGTTQNLYLQTYMSKVETGDLSVDGSTSIIADVEFVEAPDEDEY</sequence>
<dbReference type="EMBL" id="PVLV01000165">
    <property type="protein sequence ID" value="PRH78853.1"/>
    <property type="molecule type" value="Genomic_DNA"/>
</dbReference>